<evidence type="ECO:0000256" key="3">
    <source>
        <dbReference type="ARBA" id="ARBA00022578"/>
    </source>
</evidence>
<dbReference type="Pfam" id="PF01385">
    <property type="entry name" value="OrfB_IS605"/>
    <property type="match status" value="1"/>
</dbReference>
<dbReference type="NCBIfam" id="TIGR01766">
    <property type="entry name" value="IS200/IS605 family accessory protein TnpB-like domain"/>
    <property type="match status" value="1"/>
</dbReference>
<keyword evidence="3" id="KW-0815">Transposition</keyword>
<dbReference type="InterPro" id="IPR001959">
    <property type="entry name" value="Transposase"/>
</dbReference>
<feature type="domain" description="Probable transposase IS891/IS1136/IS1341" evidence="8">
    <location>
        <begin position="179"/>
        <end position="284"/>
    </location>
</feature>
<feature type="domain" description="Transposase putative helix-turn-helix" evidence="10">
    <location>
        <begin position="1"/>
        <end position="44"/>
    </location>
</feature>
<dbReference type="InterPro" id="IPR021027">
    <property type="entry name" value="Transposase_put_HTH"/>
</dbReference>
<proteinExistence type="inferred from homology"/>
<reference evidence="11 12" key="1">
    <citation type="submission" date="2019-06" db="EMBL/GenBank/DDBJ databases">
        <title>Draft genome sequence of Methanolobus vulcani B1d.</title>
        <authorList>
            <person name="Creighbaum A.J."/>
            <person name="Ticak T."/>
            <person name="Hariraju D."/>
            <person name="Arivett B.A."/>
            <person name="Ferguson D.J.Jr."/>
        </authorList>
    </citation>
    <scope>NUCLEOTIDE SEQUENCE [LARGE SCALE GENOMIC DNA]</scope>
    <source>
        <strain evidence="11 12">B1d</strain>
    </source>
</reference>
<sequence>MLKAYKYRLYPTKEQKEFFEKQFNACRFIYNWGLQTKIFCYEKTRQSLSHYELELKMVHELKHEHLWLKEVMSIPLIRTLINLDIAYDNFFRELKKDPHFSGFPRFKSKKNARQSFQFHQGYTVDFDAGYLKLPKIGNVECRYHRTFGGTPKTITISRNAGKYFVSITVHDGLETPAKQPYDADSTIGIDVGLTHFATLSNGEKIDNPKHLLKNIERVKVLNRRLSRKKKGSNNRKKAVQQLARLHEKIANQRRDFLHKVSHRLISENQAVAIEDLNIRDMQQNHHLAQAISDVSWFEFGKQLEYKAEWNGKTVLRIDKFEPSSKTCSNCGYKKENMPLSVREWSCPECGTVHDRDLNAALNIKNMALCTAAQVG</sequence>
<evidence type="ECO:0000313" key="11">
    <source>
        <dbReference type="EMBL" id="TQD25024.1"/>
    </source>
</evidence>
<keyword evidence="4" id="KW-0479">Metal-binding</keyword>
<keyword evidence="12" id="KW-1185">Reference proteome</keyword>
<dbReference type="PANTHER" id="PTHR30405">
    <property type="entry name" value="TRANSPOSASE"/>
    <property type="match status" value="1"/>
</dbReference>
<evidence type="ECO:0000256" key="5">
    <source>
        <dbReference type="ARBA" id="ARBA00022833"/>
    </source>
</evidence>
<dbReference type="PANTHER" id="PTHR30405:SF11">
    <property type="entry name" value="RNA-GUIDED DNA ENDONUCLEASE RV2885C-RELATED"/>
    <property type="match status" value="1"/>
</dbReference>
<comment type="similarity">
    <text evidence="1">In the C-terminal section; belongs to the transposase 35 family.</text>
</comment>
<evidence type="ECO:0000256" key="4">
    <source>
        <dbReference type="ARBA" id="ARBA00022723"/>
    </source>
</evidence>
<evidence type="ECO:0000259" key="8">
    <source>
        <dbReference type="Pfam" id="PF01385"/>
    </source>
</evidence>
<dbReference type="GO" id="GO:0006310">
    <property type="term" value="P:DNA recombination"/>
    <property type="evidence" value="ECO:0007669"/>
    <property type="project" value="UniProtKB-KW"/>
</dbReference>
<dbReference type="Proteomes" id="UP000319335">
    <property type="component" value="Unassembled WGS sequence"/>
</dbReference>
<keyword evidence="5" id="KW-0862">Zinc</keyword>
<dbReference type="Pfam" id="PF12323">
    <property type="entry name" value="HTH_OrfB_IS605"/>
    <property type="match status" value="1"/>
</dbReference>
<dbReference type="GO" id="GO:0032196">
    <property type="term" value="P:transposition"/>
    <property type="evidence" value="ECO:0007669"/>
    <property type="project" value="UniProtKB-KW"/>
</dbReference>
<dbReference type="GO" id="GO:0003677">
    <property type="term" value="F:DNA binding"/>
    <property type="evidence" value="ECO:0007669"/>
    <property type="project" value="UniProtKB-KW"/>
</dbReference>
<dbReference type="OrthoDB" id="120490at2157"/>
<evidence type="ECO:0000259" key="10">
    <source>
        <dbReference type="Pfam" id="PF12323"/>
    </source>
</evidence>
<comment type="similarity">
    <text evidence="2">In the N-terminal section; belongs to the transposase 2 family.</text>
</comment>
<keyword evidence="6" id="KW-0238">DNA-binding</keyword>
<dbReference type="NCBIfam" id="NF040570">
    <property type="entry name" value="guided_TnpB"/>
    <property type="match status" value="1"/>
</dbReference>
<evidence type="ECO:0000256" key="1">
    <source>
        <dbReference type="ARBA" id="ARBA00008761"/>
    </source>
</evidence>
<protein>
    <submittedName>
        <fullName evidence="11">IS200/IS605 family element transposase accessory protein TnpB</fullName>
    </submittedName>
</protein>
<dbReference type="EMBL" id="VIAQ01000015">
    <property type="protein sequence ID" value="TQD25024.1"/>
    <property type="molecule type" value="Genomic_DNA"/>
</dbReference>
<name>A0A7Z8KMR6_9EURY</name>
<gene>
    <name evidence="11" type="ORF">FKV42_08155</name>
</gene>
<keyword evidence="7" id="KW-0233">DNA recombination</keyword>
<accession>A0A7Z8KMR6</accession>
<organism evidence="11 12">
    <name type="scientific">Methanolobus vulcani</name>
    <dbReference type="NCBI Taxonomy" id="38026"/>
    <lineage>
        <taxon>Archaea</taxon>
        <taxon>Methanobacteriati</taxon>
        <taxon>Methanobacteriota</taxon>
        <taxon>Stenosarchaea group</taxon>
        <taxon>Methanomicrobia</taxon>
        <taxon>Methanosarcinales</taxon>
        <taxon>Methanosarcinaceae</taxon>
        <taxon>Methanolobus</taxon>
    </lineage>
</organism>
<evidence type="ECO:0000256" key="2">
    <source>
        <dbReference type="ARBA" id="ARBA00011044"/>
    </source>
</evidence>
<evidence type="ECO:0000259" key="9">
    <source>
        <dbReference type="Pfam" id="PF07282"/>
    </source>
</evidence>
<dbReference type="InterPro" id="IPR010095">
    <property type="entry name" value="Cas12f1-like_TNB"/>
</dbReference>
<evidence type="ECO:0000256" key="6">
    <source>
        <dbReference type="ARBA" id="ARBA00023125"/>
    </source>
</evidence>
<comment type="caution">
    <text evidence="11">The sequence shown here is derived from an EMBL/GenBank/DDBJ whole genome shotgun (WGS) entry which is preliminary data.</text>
</comment>
<dbReference type="AlphaFoldDB" id="A0A7Z8KMR6"/>
<evidence type="ECO:0000256" key="7">
    <source>
        <dbReference type="ARBA" id="ARBA00023172"/>
    </source>
</evidence>
<dbReference type="GO" id="GO:0046872">
    <property type="term" value="F:metal ion binding"/>
    <property type="evidence" value="ECO:0007669"/>
    <property type="project" value="UniProtKB-KW"/>
</dbReference>
<evidence type="ECO:0000313" key="12">
    <source>
        <dbReference type="Proteomes" id="UP000319335"/>
    </source>
</evidence>
<feature type="domain" description="Cas12f1-like TNB" evidence="9">
    <location>
        <begin position="296"/>
        <end position="363"/>
    </location>
</feature>
<dbReference type="InterPro" id="IPR051399">
    <property type="entry name" value="RNA-guided_DNA_endo/Transpos"/>
</dbReference>
<dbReference type="Pfam" id="PF07282">
    <property type="entry name" value="Cas12f1-like_TNB"/>
    <property type="match status" value="1"/>
</dbReference>